<dbReference type="PANTHER" id="PTHR21275:SF1">
    <property type="entry name" value="RWD DOMAIN-CONTAINING PROTEIN 4"/>
    <property type="match status" value="1"/>
</dbReference>
<dbReference type="InterPro" id="IPR006575">
    <property type="entry name" value="RWD_dom"/>
</dbReference>
<dbReference type="SUPFAM" id="SSF54495">
    <property type="entry name" value="UBC-like"/>
    <property type="match status" value="1"/>
</dbReference>
<evidence type="ECO:0000259" key="1">
    <source>
        <dbReference type="PROSITE" id="PS50908"/>
    </source>
</evidence>
<dbReference type="AlphaFoldDB" id="T1J2I9"/>
<dbReference type="EnsemblMetazoa" id="SMAR007783-RA">
    <property type="protein sequence ID" value="SMAR007783-PA"/>
    <property type="gene ID" value="SMAR007783"/>
</dbReference>
<evidence type="ECO:0000313" key="3">
    <source>
        <dbReference type="Proteomes" id="UP000014500"/>
    </source>
</evidence>
<accession>T1J2I9</accession>
<dbReference type="STRING" id="126957.T1J2I9"/>
<name>T1J2I9_STRMM</name>
<dbReference type="InterPro" id="IPR016135">
    <property type="entry name" value="UBQ-conjugating_enzyme/RWD"/>
</dbReference>
<reference evidence="3" key="1">
    <citation type="submission" date="2011-05" db="EMBL/GenBank/DDBJ databases">
        <authorList>
            <person name="Richards S.R."/>
            <person name="Qu J."/>
            <person name="Jiang H."/>
            <person name="Jhangiani S.N."/>
            <person name="Agravi P."/>
            <person name="Goodspeed R."/>
            <person name="Gross S."/>
            <person name="Mandapat C."/>
            <person name="Jackson L."/>
            <person name="Mathew T."/>
            <person name="Pu L."/>
            <person name="Thornton R."/>
            <person name="Saada N."/>
            <person name="Wilczek-Boney K.B."/>
            <person name="Lee S."/>
            <person name="Kovar C."/>
            <person name="Wu Y."/>
            <person name="Scherer S.E."/>
            <person name="Worley K.C."/>
            <person name="Muzny D.M."/>
            <person name="Gibbs R."/>
        </authorList>
    </citation>
    <scope>NUCLEOTIDE SEQUENCE</scope>
    <source>
        <strain evidence="3">Brora</strain>
    </source>
</reference>
<dbReference type="HOGENOM" id="CLU_123949_0_0_1"/>
<reference evidence="2" key="2">
    <citation type="submission" date="2015-02" db="UniProtKB">
        <authorList>
            <consortium name="EnsemblMetazoa"/>
        </authorList>
    </citation>
    <scope>IDENTIFICATION</scope>
</reference>
<dbReference type="Pfam" id="PF05773">
    <property type="entry name" value="RWD"/>
    <property type="match status" value="1"/>
</dbReference>
<dbReference type="eggNOG" id="KOG4018">
    <property type="taxonomic scope" value="Eukaryota"/>
</dbReference>
<dbReference type="InterPro" id="IPR042770">
    <property type="entry name" value="RWDD4"/>
</dbReference>
<dbReference type="OMA" id="CGMTYTL"/>
<dbReference type="Gene3D" id="3.10.110.10">
    <property type="entry name" value="Ubiquitin Conjugating Enzyme"/>
    <property type="match status" value="1"/>
</dbReference>
<keyword evidence="3" id="KW-1185">Reference proteome</keyword>
<dbReference type="PROSITE" id="PS50908">
    <property type="entry name" value="RWD"/>
    <property type="match status" value="1"/>
</dbReference>
<dbReference type="PANTHER" id="PTHR21275">
    <property type="entry name" value="RWD DOMAIN-CONTAINING PROTEIN 4"/>
    <property type="match status" value="1"/>
</dbReference>
<evidence type="ECO:0000313" key="2">
    <source>
        <dbReference type="EnsemblMetazoa" id="SMAR007783-PA"/>
    </source>
</evidence>
<dbReference type="Proteomes" id="UP000014500">
    <property type="component" value="Unassembled WGS sequence"/>
</dbReference>
<organism evidence="2 3">
    <name type="scientific">Strigamia maritima</name>
    <name type="common">European centipede</name>
    <name type="synonym">Geophilus maritimus</name>
    <dbReference type="NCBI Taxonomy" id="126957"/>
    <lineage>
        <taxon>Eukaryota</taxon>
        <taxon>Metazoa</taxon>
        <taxon>Ecdysozoa</taxon>
        <taxon>Arthropoda</taxon>
        <taxon>Myriapoda</taxon>
        <taxon>Chilopoda</taxon>
        <taxon>Pleurostigmophora</taxon>
        <taxon>Geophilomorpha</taxon>
        <taxon>Linotaeniidae</taxon>
        <taxon>Strigamia</taxon>
    </lineage>
</organism>
<sequence length="229" mass="26195">MAEELQLEEIEVLKSIYEGDENFKEIVKTLPAFQYKISNKDELKTFLLEIVWEKEYPDTKPQINLDAFYNKHVSLKVKESIINKINEEADQYLGTAMTYTLIEWVKENADDLLADQPDDGESLVNQESTSSNCEAIEKLDLDDADKPGLVEKQKKLNLSKQQKKKMFDQLNTKGERPRGWDWVDVIKHLSQSGGIGADSAHLASIGLVPQFGSPDDRRYYFNKHVLTAP</sequence>
<dbReference type="CDD" id="cd23817">
    <property type="entry name" value="RWD-RWDD4"/>
    <property type="match status" value="1"/>
</dbReference>
<feature type="domain" description="RWD" evidence="1">
    <location>
        <begin position="8"/>
        <end position="112"/>
    </location>
</feature>
<protein>
    <recommendedName>
        <fullName evidence="1">RWD domain-containing protein</fullName>
    </recommendedName>
</protein>
<dbReference type="PhylomeDB" id="T1J2I9"/>
<proteinExistence type="predicted"/>
<dbReference type="EMBL" id="JH431806">
    <property type="status" value="NOT_ANNOTATED_CDS"/>
    <property type="molecule type" value="Genomic_DNA"/>
</dbReference>
<dbReference type="SMART" id="SM00591">
    <property type="entry name" value="RWD"/>
    <property type="match status" value="1"/>
</dbReference>